<dbReference type="AlphaFoldDB" id="A0A366HN09"/>
<dbReference type="EMBL" id="QNRR01000005">
    <property type="protein sequence ID" value="RBP43712.1"/>
    <property type="molecule type" value="Genomic_DNA"/>
</dbReference>
<comment type="caution">
    <text evidence="1">The sequence shown here is derived from an EMBL/GenBank/DDBJ whole genome shotgun (WGS) entry which is preliminary data.</text>
</comment>
<name>A0A366HN09_9BACT</name>
<proteinExistence type="predicted"/>
<dbReference type="Proteomes" id="UP000253426">
    <property type="component" value="Unassembled WGS sequence"/>
</dbReference>
<accession>A0A366HN09</accession>
<reference evidence="1 2" key="1">
    <citation type="submission" date="2018-06" db="EMBL/GenBank/DDBJ databases">
        <title>Genomic Encyclopedia of Type Strains, Phase IV (KMG-IV): sequencing the most valuable type-strain genomes for metagenomic binning, comparative biology and taxonomic classification.</title>
        <authorList>
            <person name="Goeker M."/>
        </authorList>
    </citation>
    <scope>NUCLEOTIDE SEQUENCE [LARGE SCALE GENOMIC DNA]</scope>
    <source>
        <strain evidence="1 2">DSM 25532</strain>
    </source>
</reference>
<evidence type="ECO:0000313" key="1">
    <source>
        <dbReference type="EMBL" id="RBP43712.1"/>
    </source>
</evidence>
<sequence length="38" mass="4398">MMMCANEVRRVRLKRDTDTSYINVFSRAACETSVGSWL</sequence>
<gene>
    <name evidence="1" type="ORF">DES53_105111</name>
</gene>
<protein>
    <submittedName>
        <fullName evidence="1">Uncharacterized protein</fullName>
    </submittedName>
</protein>
<evidence type="ECO:0000313" key="2">
    <source>
        <dbReference type="Proteomes" id="UP000253426"/>
    </source>
</evidence>
<organism evidence="1 2">
    <name type="scientific">Roseimicrobium gellanilyticum</name>
    <dbReference type="NCBI Taxonomy" id="748857"/>
    <lineage>
        <taxon>Bacteria</taxon>
        <taxon>Pseudomonadati</taxon>
        <taxon>Verrucomicrobiota</taxon>
        <taxon>Verrucomicrobiia</taxon>
        <taxon>Verrucomicrobiales</taxon>
        <taxon>Verrucomicrobiaceae</taxon>
        <taxon>Roseimicrobium</taxon>
    </lineage>
</organism>
<keyword evidence="2" id="KW-1185">Reference proteome</keyword>